<protein>
    <submittedName>
        <fullName evidence="2">Uncharacterized protein</fullName>
    </submittedName>
</protein>
<dbReference type="Proteomes" id="UP000186156">
    <property type="component" value="Unassembled WGS sequence"/>
</dbReference>
<feature type="chain" id="PRO_5039273393" evidence="1">
    <location>
        <begin position="27"/>
        <end position="149"/>
    </location>
</feature>
<feature type="signal peptide" evidence="1">
    <location>
        <begin position="1"/>
        <end position="26"/>
    </location>
</feature>
<dbReference type="EMBL" id="FTOO01000001">
    <property type="protein sequence ID" value="SIS54839.1"/>
    <property type="molecule type" value="Genomic_DNA"/>
</dbReference>
<organism evidence="2 3">
    <name type="scientific">Alicyclobacillus vulcanalis</name>
    <dbReference type="NCBI Taxonomy" id="252246"/>
    <lineage>
        <taxon>Bacteria</taxon>
        <taxon>Bacillati</taxon>
        <taxon>Bacillota</taxon>
        <taxon>Bacilli</taxon>
        <taxon>Bacillales</taxon>
        <taxon>Alicyclobacillaceae</taxon>
        <taxon>Alicyclobacillus</taxon>
    </lineage>
</organism>
<evidence type="ECO:0000313" key="2">
    <source>
        <dbReference type="EMBL" id="SIS54839.1"/>
    </source>
</evidence>
<sequence>MRMTKKRWAALSISAAFCAAAFSAWQVEKALIKAHEFQVAERVVGPLERLMAEDTSSTDASNAAGKSPLSTLDRKTLEDLRHQVLDMRTLSSHGTRVQEDLLKVVDMEDAFADQHLIDMVRALFSIRGTLKDLNDHLYIETGRSLDLSE</sequence>
<proteinExistence type="predicted"/>
<keyword evidence="3" id="KW-1185">Reference proteome</keyword>
<name>A0A1N7JZS1_9BACL</name>
<gene>
    <name evidence="2" type="ORF">SAMN05421799_101268</name>
</gene>
<dbReference type="AlphaFoldDB" id="A0A1N7JZS1"/>
<reference evidence="3" key="1">
    <citation type="submission" date="2017-01" db="EMBL/GenBank/DDBJ databases">
        <authorList>
            <person name="Varghese N."/>
            <person name="Submissions S."/>
        </authorList>
    </citation>
    <scope>NUCLEOTIDE SEQUENCE [LARGE SCALE GENOMIC DNA]</scope>
    <source>
        <strain evidence="3">DSM 16176</strain>
    </source>
</reference>
<evidence type="ECO:0000313" key="3">
    <source>
        <dbReference type="Proteomes" id="UP000186156"/>
    </source>
</evidence>
<evidence type="ECO:0000256" key="1">
    <source>
        <dbReference type="SAM" id="SignalP"/>
    </source>
</evidence>
<keyword evidence="1" id="KW-0732">Signal</keyword>
<accession>A0A1N7JZS1</accession>
<dbReference type="RefSeq" id="WP_076344272.1">
    <property type="nucleotide sequence ID" value="NZ_FTOO01000001.1"/>
</dbReference>